<dbReference type="InterPro" id="IPR036551">
    <property type="entry name" value="Flavin_trans-like"/>
</dbReference>
<comment type="caution">
    <text evidence="3">Lacks conserved residue(s) required for the propagation of feature annotation.</text>
</comment>
<comment type="catalytic activity">
    <reaction evidence="3">
        <text>(R)-4'-phosphopantothenate + L-cysteine + CTP = N-[(R)-4-phosphopantothenoyl]-L-cysteine + CMP + diphosphate + H(+)</text>
        <dbReference type="Rhea" id="RHEA:19397"/>
        <dbReference type="ChEBI" id="CHEBI:10986"/>
        <dbReference type="ChEBI" id="CHEBI:15378"/>
        <dbReference type="ChEBI" id="CHEBI:33019"/>
        <dbReference type="ChEBI" id="CHEBI:35235"/>
        <dbReference type="ChEBI" id="CHEBI:37563"/>
        <dbReference type="ChEBI" id="CHEBI:59458"/>
        <dbReference type="ChEBI" id="CHEBI:60377"/>
        <dbReference type="EC" id="6.3.2.5"/>
    </reaction>
</comment>
<evidence type="ECO:0000256" key="3">
    <source>
        <dbReference type="HAMAP-Rule" id="MF_02225"/>
    </source>
</evidence>
<feature type="domain" description="DNA/pantothenate metabolism flavoprotein C-terminal" evidence="5">
    <location>
        <begin position="206"/>
        <end position="419"/>
    </location>
</feature>
<keyword evidence="3" id="KW-0288">FMN</keyword>
<dbReference type="PANTHER" id="PTHR14359:SF6">
    <property type="entry name" value="PHOSPHOPANTOTHENOYLCYSTEINE DECARBOXYLASE"/>
    <property type="match status" value="1"/>
</dbReference>
<feature type="region of interest" description="Phosphopantothenate--cysteine ligase" evidence="3">
    <location>
        <begin position="209"/>
        <end position="423"/>
    </location>
</feature>
<feature type="binding site" evidence="3">
    <location>
        <position position="309"/>
    </location>
    <ligand>
        <name>CTP</name>
        <dbReference type="ChEBI" id="CHEBI:37563"/>
    </ligand>
</feature>
<keyword evidence="3" id="KW-0436">Ligase</keyword>
<dbReference type="Proteomes" id="UP001208689">
    <property type="component" value="Chromosome"/>
</dbReference>
<comment type="similarity">
    <text evidence="3">In the N-terminal section; belongs to the HFCD (homo-oligomeric flavin containing Cys decarboxylase) superfamily.</text>
</comment>
<dbReference type="Pfam" id="PF04127">
    <property type="entry name" value="DFP"/>
    <property type="match status" value="1"/>
</dbReference>
<dbReference type="EC" id="4.1.1.36" evidence="3"/>
<comment type="similarity">
    <text evidence="3">In the C-terminal section; belongs to the PPC synthetase family.</text>
</comment>
<evidence type="ECO:0000259" key="5">
    <source>
        <dbReference type="Pfam" id="PF04127"/>
    </source>
</evidence>
<keyword evidence="3" id="KW-0511">Multifunctional enzyme</keyword>
<comment type="function">
    <text evidence="3">Catalyzes two sequential steps in the biosynthesis of coenzyme A. In the first step cysteine is conjugated to 4'-phosphopantothenate to form 4-phosphopantothenoylcysteine. In the second step the latter compound is decarboxylated to form 4'-phosphopantotheine.</text>
</comment>
<sequence length="423" mass="46133">MENQIRHIHPTKDIIGIKSENLQGKTICMCLTGSVAILNAPSIARELMRHGAEVITVMSEEAIKLIQPTLIEWATGNPVITEITGKIEHIATAGERENTKGIADMILICPATGNSIGKISHGISDNPVTAISMVALGSKTPMAIVPAMHDSMFRNPIVQENIQKLKNLGVQVLGPRLEENKAKIAAVDEVVNFVINFFSPNKDLIKKKFLITAGPSIEWVDDVRFLSNPSTGKMGIALSEEILSRGGEVTLLKGKSIIKDPLGAKVVHVESTQNFVDAMLKELDLKKYDYLISTAALADFTPEKRQDKKISSNQQFLDLHLISTPKLISLAREKSPNLYIIAFKAESNLSDSEIIEKAYDRLTTSKANLIVANHAGSSISGKGFGSDTNEVFIIDSQKATTKLELASKRSISKKIIDFLVLNA</sequence>
<dbReference type="EC" id="6.3.2.5" evidence="3"/>
<evidence type="ECO:0000256" key="2">
    <source>
        <dbReference type="ARBA" id="ARBA00023239"/>
    </source>
</evidence>
<dbReference type="EMBL" id="CP104013">
    <property type="protein sequence ID" value="UYP45533.1"/>
    <property type="molecule type" value="Genomic_DNA"/>
</dbReference>
<dbReference type="SUPFAM" id="SSF52507">
    <property type="entry name" value="Homo-oligomeric flavin-containing Cys decarboxylases, HFCD"/>
    <property type="match status" value="1"/>
</dbReference>
<keyword evidence="2 3" id="KW-0456">Lyase</keyword>
<evidence type="ECO:0000256" key="1">
    <source>
        <dbReference type="ARBA" id="ARBA00022793"/>
    </source>
</evidence>
<dbReference type="InterPro" id="IPR007085">
    <property type="entry name" value="DNA/pantothenate-metab_flavo_C"/>
</dbReference>
<dbReference type="InterPro" id="IPR005252">
    <property type="entry name" value="CoaBC"/>
</dbReference>
<keyword evidence="3" id="KW-0285">Flavoprotein</keyword>
<dbReference type="InterPro" id="IPR003382">
    <property type="entry name" value="Flavoprotein"/>
</dbReference>
<proteinExistence type="inferred from homology"/>
<accession>A0ABY6HPT9</accession>
<gene>
    <name evidence="3" type="primary">coaBC</name>
    <name evidence="6" type="ORF">NEF87_001818</name>
</gene>
<comment type="cofactor">
    <cofactor evidence="3">
        <name>FMN</name>
        <dbReference type="ChEBI" id="CHEBI:58210"/>
    </cofactor>
    <text evidence="3">Binds 1 FMN per subunit.</text>
</comment>
<dbReference type="InterPro" id="IPR035929">
    <property type="entry name" value="CoaB-like_sf"/>
</dbReference>
<evidence type="ECO:0000313" key="6">
    <source>
        <dbReference type="EMBL" id="UYP45533.1"/>
    </source>
</evidence>
<organism evidence="6 7">
    <name type="scientific">Candidatus Lokiarchaeum ossiferum</name>
    <dbReference type="NCBI Taxonomy" id="2951803"/>
    <lineage>
        <taxon>Archaea</taxon>
        <taxon>Promethearchaeati</taxon>
        <taxon>Promethearchaeota</taxon>
        <taxon>Promethearchaeia</taxon>
        <taxon>Promethearchaeales</taxon>
        <taxon>Promethearchaeaceae</taxon>
        <taxon>Candidatus Lokiarchaeum</taxon>
    </lineage>
</organism>
<name>A0ABY6HPT9_9ARCH</name>
<dbReference type="Pfam" id="PF02441">
    <property type="entry name" value="Flavoprotein"/>
    <property type="match status" value="1"/>
</dbReference>
<feature type="binding site" evidence="3">
    <location>
        <position position="299"/>
    </location>
    <ligand>
        <name>CTP</name>
        <dbReference type="ChEBI" id="CHEBI:37563"/>
    </ligand>
</feature>
<dbReference type="HAMAP" id="MF_02225">
    <property type="entry name" value="CoaBC"/>
    <property type="match status" value="1"/>
</dbReference>
<keyword evidence="7" id="KW-1185">Reference proteome</keyword>
<keyword evidence="1 3" id="KW-0210">Decarboxylase</keyword>
<reference evidence="6" key="1">
    <citation type="submission" date="2022-09" db="EMBL/GenBank/DDBJ databases">
        <title>Actin cytoskeleton and complex cell architecture in an #Asgard archaeon.</title>
        <authorList>
            <person name="Ponce Toledo R.I."/>
            <person name="Schleper C."/>
            <person name="Rodrigues Oliveira T."/>
            <person name="Wollweber F."/>
            <person name="Xu J."/>
            <person name="Rittmann S."/>
            <person name="Klingl A."/>
            <person name="Pilhofer M."/>
        </authorList>
    </citation>
    <scope>NUCLEOTIDE SEQUENCE</scope>
    <source>
        <strain evidence="6">B-35</strain>
    </source>
</reference>
<dbReference type="PANTHER" id="PTHR14359">
    <property type="entry name" value="HOMO-OLIGOMERIC FLAVIN CONTAINING CYS DECARBOXYLASE FAMILY"/>
    <property type="match status" value="1"/>
</dbReference>
<comment type="catalytic activity">
    <reaction evidence="3">
        <text>N-[(R)-4-phosphopantothenoyl]-L-cysteine + H(+) = (R)-4'-phosphopantetheine + CO2</text>
        <dbReference type="Rhea" id="RHEA:16793"/>
        <dbReference type="ChEBI" id="CHEBI:15378"/>
        <dbReference type="ChEBI" id="CHEBI:16526"/>
        <dbReference type="ChEBI" id="CHEBI:59458"/>
        <dbReference type="ChEBI" id="CHEBI:61723"/>
        <dbReference type="EC" id="4.1.1.36"/>
    </reaction>
</comment>
<dbReference type="NCBIfam" id="TIGR00521">
    <property type="entry name" value="coaBC_dfp"/>
    <property type="match status" value="1"/>
</dbReference>
<evidence type="ECO:0000259" key="4">
    <source>
        <dbReference type="Pfam" id="PF02441"/>
    </source>
</evidence>
<feature type="binding site" evidence="3">
    <location>
        <position position="343"/>
    </location>
    <ligand>
        <name>CTP</name>
        <dbReference type="ChEBI" id="CHEBI:37563"/>
    </ligand>
</feature>
<feature type="region of interest" description="Phosphopantothenoylcysteine decarboxylase" evidence="3">
    <location>
        <begin position="1"/>
        <end position="208"/>
    </location>
</feature>
<dbReference type="Gene3D" id="3.40.50.10300">
    <property type="entry name" value="CoaB-like"/>
    <property type="match status" value="1"/>
</dbReference>
<feature type="domain" description="Flavoprotein" evidence="4">
    <location>
        <begin position="25"/>
        <end position="196"/>
    </location>
</feature>
<keyword evidence="3" id="KW-0460">Magnesium</keyword>
<dbReference type="Gene3D" id="3.40.50.1950">
    <property type="entry name" value="Flavin prenyltransferase-like"/>
    <property type="match status" value="1"/>
</dbReference>
<keyword evidence="3" id="KW-0479">Metal-binding</keyword>
<comment type="cofactor">
    <cofactor evidence="3">
        <name>Mg(2+)</name>
        <dbReference type="ChEBI" id="CHEBI:18420"/>
    </cofactor>
</comment>
<protein>
    <recommendedName>
        <fullName evidence="3">Coenzyme A biosynthesis bifunctional protein CoaBC</fullName>
    </recommendedName>
    <alternativeName>
        <fullName evidence="3">DNA/pantothenate metabolism flavoprotein</fullName>
    </alternativeName>
    <alternativeName>
        <fullName evidence="3">Phosphopantothenoylcysteine synthetase/decarboxylase</fullName>
        <shortName evidence="3">PPCS-PPCDC</shortName>
    </alternativeName>
    <domain>
        <recommendedName>
            <fullName evidence="3">Phosphopantothenoylcysteine decarboxylase</fullName>
            <shortName evidence="3">PPC decarboxylase</shortName>
            <shortName evidence="3">PPC-DC</shortName>
            <ecNumber evidence="3">4.1.1.36</ecNumber>
        </recommendedName>
        <alternativeName>
            <fullName evidence="3">CoaC</fullName>
        </alternativeName>
    </domain>
    <domain>
        <recommendedName>
            <fullName evidence="3">Phosphopantothenate--cysteine ligase</fullName>
            <ecNumber evidence="3">6.3.2.5</ecNumber>
        </recommendedName>
        <alternativeName>
            <fullName evidence="3">CoaB</fullName>
        </alternativeName>
        <alternativeName>
            <fullName evidence="3">Phosphopantothenoylcysteine synthetase</fullName>
            <shortName evidence="3">PPC synthetase</shortName>
            <shortName evidence="3">PPC-S</shortName>
        </alternativeName>
    </domain>
</protein>
<evidence type="ECO:0000313" key="7">
    <source>
        <dbReference type="Proteomes" id="UP001208689"/>
    </source>
</evidence>
<comment type="pathway">
    <text evidence="3">Cofactor biosynthesis; coenzyme A biosynthesis.</text>
</comment>
<dbReference type="SUPFAM" id="SSF102645">
    <property type="entry name" value="CoaB-like"/>
    <property type="match status" value="1"/>
</dbReference>